<name>A0A5P0ZJ02_9LACO</name>
<evidence type="ECO:0000256" key="1">
    <source>
        <dbReference type="ARBA" id="ARBA00006763"/>
    </source>
</evidence>
<dbReference type="InterPro" id="IPR005269">
    <property type="entry name" value="LOG"/>
</dbReference>
<reference evidence="3 4" key="1">
    <citation type="journal article" date="2019" name="Syst. Appl. Microbiol.">
        <title>Polyphasic characterization of two novel Lactobacillus spp. isolated from blown salami packages: Description of Lactobacillus halodurans sp. nov. and Lactobacillus salsicarnum sp. nov.</title>
        <authorList>
            <person name="Schuster J.A."/>
            <person name="Klingl A."/>
            <person name="Vogel R.F."/>
            <person name="Ehrmann M.A."/>
        </authorList>
    </citation>
    <scope>NUCLEOTIDE SEQUENCE [LARGE SCALE GENOMIC DNA]</scope>
    <source>
        <strain evidence="3 4">TMW 1.2118</strain>
    </source>
</reference>
<dbReference type="Gene3D" id="3.40.50.450">
    <property type="match status" value="1"/>
</dbReference>
<dbReference type="EC" id="3.2.2.n1" evidence="2"/>
<dbReference type="PANTHER" id="PTHR31223:SF70">
    <property type="entry name" value="LOG FAMILY PROTEIN YJL055W"/>
    <property type="match status" value="1"/>
</dbReference>
<dbReference type="GO" id="GO:0009691">
    <property type="term" value="P:cytokinin biosynthetic process"/>
    <property type="evidence" value="ECO:0007669"/>
    <property type="project" value="UniProtKB-UniRule"/>
</dbReference>
<gene>
    <name evidence="3" type="ORF">FHL02_08695</name>
</gene>
<accession>A0A5P0ZJ02</accession>
<keyword evidence="2" id="KW-0203">Cytokinin biosynthesis</keyword>
<comment type="caution">
    <text evidence="3">The sequence shown here is derived from an EMBL/GenBank/DDBJ whole genome shotgun (WGS) entry which is preliminary data.</text>
</comment>
<dbReference type="GO" id="GO:0005829">
    <property type="term" value="C:cytosol"/>
    <property type="evidence" value="ECO:0007669"/>
    <property type="project" value="TreeGrafter"/>
</dbReference>
<protein>
    <recommendedName>
        <fullName evidence="2">Cytokinin riboside 5'-monophosphate phosphoribohydrolase</fullName>
        <ecNumber evidence="2">3.2.2.n1</ecNumber>
    </recommendedName>
</protein>
<sequence length="189" mass="20998">MERIAVYCGASEGNDDIYKDAAIELADYLVDHKLDLVYGGSGVGLMGILAKEVLNKSGKVLGIMPHELVDRGAACDGLTVLKVVENMSVRKEKMLELSDGCIALPGGPGTLEEIIEAFSWARLGDNSNPCVFYNVDGYYDPLKQMFDDMTAKGFLTQEDNDKLFFSDSLDDIWMFMETYIPPKIREYVK</sequence>
<keyword evidence="2" id="KW-0378">Hydrolase</keyword>
<dbReference type="SUPFAM" id="SSF102405">
    <property type="entry name" value="MCP/YpsA-like"/>
    <property type="match status" value="1"/>
</dbReference>
<dbReference type="GO" id="GO:0016799">
    <property type="term" value="F:hydrolase activity, hydrolyzing N-glycosyl compounds"/>
    <property type="evidence" value="ECO:0007669"/>
    <property type="project" value="TreeGrafter"/>
</dbReference>
<evidence type="ECO:0000313" key="4">
    <source>
        <dbReference type="Proteomes" id="UP000380386"/>
    </source>
</evidence>
<dbReference type="AlphaFoldDB" id="A0A5P0ZJ02"/>
<dbReference type="Proteomes" id="UP000380386">
    <property type="component" value="Unassembled WGS sequence"/>
</dbReference>
<dbReference type="EMBL" id="VDFM01000011">
    <property type="protein sequence ID" value="MQS53096.1"/>
    <property type="molecule type" value="Genomic_DNA"/>
</dbReference>
<proteinExistence type="inferred from homology"/>
<comment type="similarity">
    <text evidence="1 2">Belongs to the LOG family.</text>
</comment>
<dbReference type="PANTHER" id="PTHR31223">
    <property type="entry name" value="LOG FAMILY PROTEIN YJL055W"/>
    <property type="match status" value="1"/>
</dbReference>
<evidence type="ECO:0000313" key="3">
    <source>
        <dbReference type="EMBL" id="MQS53096.1"/>
    </source>
</evidence>
<dbReference type="Pfam" id="PF03641">
    <property type="entry name" value="Lysine_decarbox"/>
    <property type="match status" value="1"/>
</dbReference>
<dbReference type="OrthoDB" id="9801098at2"/>
<evidence type="ECO:0000256" key="2">
    <source>
        <dbReference type="RuleBase" id="RU363015"/>
    </source>
</evidence>
<dbReference type="InterPro" id="IPR031100">
    <property type="entry name" value="LOG_fam"/>
</dbReference>
<dbReference type="RefSeq" id="WP_153383620.1">
    <property type="nucleotide sequence ID" value="NZ_VDFM01000011.1"/>
</dbReference>
<dbReference type="NCBIfam" id="TIGR00730">
    <property type="entry name" value="Rossman fold protein, TIGR00730 family"/>
    <property type="match status" value="1"/>
</dbReference>
<organism evidence="3 4">
    <name type="scientific">Companilactobacillus mishanensis</name>
    <dbReference type="NCBI Taxonomy" id="2486008"/>
    <lineage>
        <taxon>Bacteria</taxon>
        <taxon>Bacillati</taxon>
        <taxon>Bacillota</taxon>
        <taxon>Bacilli</taxon>
        <taxon>Lactobacillales</taxon>
        <taxon>Lactobacillaceae</taxon>
        <taxon>Companilactobacillus</taxon>
    </lineage>
</organism>